<evidence type="ECO:0000256" key="11">
    <source>
        <dbReference type="SAM" id="Phobius"/>
    </source>
</evidence>
<dbReference type="SUPFAM" id="SSF161111">
    <property type="entry name" value="Cation efflux protein transmembrane domain-like"/>
    <property type="match status" value="1"/>
</dbReference>
<comment type="similarity">
    <text evidence="3">Belongs to the TMEM163 family.</text>
</comment>
<feature type="transmembrane region" description="Helical" evidence="11">
    <location>
        <begin position="145"/>
        <end position="167"/>
    </location>
</feature>
<dbReference type="GO" id="GO:0008324">
    <property type="term" value="F:monoatomic cation transmembrane transporter activity"/>
    <property type="evidence" value="ECO:0007669"/>
    <property type="project" value="InterPro"/>
</dbReference>
<evidence type="ECO:0000256" key="8">
    <source>
        <dbReference type="ARBA" id="ARBA00023018"/>
    </source>
</evidence>
<name>A0A6J4HPR7_9BACT</name>
<keyword evidence="6" id="KW-0862">Zinc</keyword>
<dbReference type="GO" id="GO:0031410">
    <property type="term" value="C:cytoplasmic vesicle"/>
    <property type="evidence" value="ECO:0007669"/>
    <property type="project" value="UniProtKB-KW"/>
</dbReference>
<dbReference type="InterPro" id="IPR026765">
    <property type="entry name" value="Tmem163"/>
</dbReference>
<proteinExistence type="inferred from homology"/>
<keyword evidence="9 11" id="KW-0472">Membrane</keyword>
<dbReference type="AlphaFoldDB" id="A0A6J4HPR7"/>
<dbReference type="EMBL" id="CADCTA010000051">
    <property type="protein sequence ID" value="CAA9229904.1"/>
    <property type="molecule type" value="Genomic_DNA"/>
</dbReference>
<dbReference type="Pfam" id="PF01545">
    <property type="entry name" value="Cation_efflux"/>
    <property type="match status" value="1"/>
</dbReference>
<feature type="transmembrane region" description="Helical" evidence="11">
    <location>
        <begin position="37"/>
        <end position="58"/>
    </location>
</feature>
<evidence type="ECO:0000256" key="5">
    <source>
        <dbReference type="ARBA" id="ARBA00022753"/>
    </source>
</evidence>
<comment type="subcellular location">
    <subcellularLocation>
        <location evidence="2">Cytoplasmic vesicle</location>
        <location evidence="2">Secretory vesicle</location>
        <location evidence="2">Synaptic vesicle membrane</location>
        <topology evidence="2">Multi-pass membrane protein</topology>
    </subcellularLocation>
    <subcellularLocation>
        <location evidence="1">Early endosome membrane</location>
    </subcellularLocation>
</comment>
<dbReference type="InterPro" id="IPR027469">
    <property type="entry name" value="Cation_efflux_TMD_sf"/>
</dbReference>
<evidence type="ECO:0000256" key="9">
    <source>
        <dbReference type="ARBA" id="ARBA00023136"/>
    </source>
</evidence>
<reference evidence="13" key="1">
    <citation type="submission" date="2020-02" db="EMBL/GenBank/DDBJ databases">
        <authorList>
            <person name="Meier V. D."/>
        </authorList>
    </citation>
    <scope>NUCLEOTIDE SEQUENCE</scope>
    <source>
        <strain evidence="13">AVDCRST_MAG42</strain>
    </source>
</reference>
<feature type="domain" description="Cation efflux protein transmembrane" evidence="12">
    <location>
        <begin position="17"/>
        <end position="188"/>
    </location>
</feature>
<feature type="transmembrane region" description="Helical" evidence="11">
    <location>
        <begin position="70"/>
        <end position="88"/>
    </location>
</feature>
<feature type="transmembrane region" description="Helical" evidence="11">
    <location>
        <begin position="12"/>
        <end position="31"/>
    </location>
</feature>
<gene>
    <name evidence="13" type="ORF">AVDCRST_MAG42-1072</name>
</gene>
<keyword evidence="10" id="KW-0968">Cytoplasmic vesicle</keyword>
<evidence type="ECO:0000256" key="4">
    <source>
        <dbReference type="ARBA" id="ARBA00022692"/>
    </source>
</evidence>
<dbReference type="InterPro" id="IPR058533">
    <property type="entry name" value="Cation_efflux_TM"/>
</dbReference>
<organism evidence="13">
    <name type="scientific">uncultured Chthoniobacterales bacterium</name>
    <dbReference type="NCBI Taxonomy" id="1836801"/>
    <lineage>
        <taxon>Bacteria</taxon>
        <taxon>Pseudomonadati</taxon>
        <taxon>Verrucomicrobiota</taxon>
        <taxon>Spartobacteria</taxon>
        <taxon>Chthoniobacterales</taxon>
        <taxon>environmental samples</taxon>
    </lineage>
</organism>
<dbReference type="Gene3D" id="1.20.1510.10">
    <property type="entry name" value="Cation efflux protein transmembrane domain"/>
    <property type="match status" value="1"/>
</dbReference>
<protein>
    <recommendedName>
        <fullName evidence="12">Cation efflux protein transmembrane domain-containing protein</fullName>
    </recommendedName>
</protein>
<evidence type="ECO:0000256" key="7">
    <source>
        <dbReference type="ARBA" id="ARBA00022989"/>
    </source>
</evidence>
<evidence type="ECO:0000256" key="3">
    <source>
        <dbReference type="ARBA" id="ARBA00008731"/>
    </source>
</evidence>
<evidence type="ECO:0000256" key="1">
    <source>
        <dbReference type="ARBA" id="ARBA00004146"/>
    </source>
</evidence>
<accession>A0A6J4HPR7</accession>
<evidence type="ECO:0000256" key="2">
    <source>
        <dbReference type="ARBA" id="ARBA00004644"/>
    </source>
</evidence>
<evidence type="ECO:0000256" key="6">
    <source>
        <dbReference type="ARBA" id="ARBA00022833"/>
    </source>
</evidence>
<dbReference type="GO" id="GO:0016020">
    <property type="term" value="C:membrane"/>
    <property type="evidence" value="ECO:0007669"/>
    <property type="project" value="InterPro"/>
</dbReference>
<keyword evidence="4 11" id="KW-0812">Transmembrane</keyword>
<evidence type="ECO:0000259" key="12">
    <source>
        <dbReference type="Pfam" id="PF01545"/>
    </source>
</evidence>
<evidence type="ECO:0000313" key="13">
    <source>
        <dbReference type="EMBL" id="CAA9229904.1"/>
    </source>
</evidence>
<keyword evidence="7 11" id="KW-1133">Transmembrane helix</keyword>
<keyword evidence="5" id="KW-0967">Endosome</keyword>
<feature type="transmembrane region" description="Helical" evidence="11">
    <location>
        <begin position="103"/>
        <end position="124"/>
    </location>
</feature>
<keyword evidence="8" id="KW-0770">Synapse</keyword>
<dbReference type="PANTHER" id="PTHR31937">
    <property type="entry name" value="TRANSMEMBRANE PROTEIN 163"/>
    <property type="match status" value="1"/>
</dbReference>
<evidence type="ECO:0000256" key="10">
    <source>
        <dbReference type="ARBA" id="ARBA00023329"/>
    </source>
</evidence>
<sequence length="197" mass="21003">MNDVAVARRLEYATLSWNVVEGAVSITAGLLAGSVALVGFGVDAFIESVSGAVLLWRLQAGELGESRERAALRLVGVSFLLLAAYVLFEATASLLRREPPEASTLGIVIAATSLLIMPLLARAKRRVAARMNSRALAADSRQTQLCAYLSAILLVGLALNYLFGWWWSDPLAALIMVPIIAREGIEALRGETCGCST</sequence>
<dbReference type="PANTHER" id="PTHR31937:SF2">
    <property type="entry name" value="TRANSMEMBRANE PROTEIN 163"/>
    <property type="match status" value="1"/>
</dbReference>